<keyword evidence="3" id="KW-0645">Protease</keyword>
<keyword evidence="7" id="KW-0862">Zinc</keyword>
<comment type="similarity">
    <text evidence="2">Belongs to the peptidase M10A family.</text>
</comment>
<keyword evidence="8" id="KW-0482">Metalloprotease</keyword>
<dbReference type="SUPFAM" id="SSF47090">
    <property type="entry name" value="PGBD-like"/>
    <property type="match status" value="1"/>
</dbReference>
<evidence type="ECO:0000313" key="11">
    <source>
        <dbReference type="Proteomes" id="UP001501759"/>
    </source>
</evidence>
<dbReference type="Gene3D" id="3.40.390.10">
    <property type="entry name" value="Collagenase (Catalytic Domain)"/>
    <property type="match status" value="1"/>
</dbReference>
<reference evidence="11" key="1">
    <citation type="journal article" date="2019" name="Int. J. Syst. Evol. Microbiol.">
        <title>The Global Catalogue of Microorganisms (GCM) 10K type strain sequencing project: providing services to taxonomists for standard genome sequencing and annotation.</title>
        <authorList>
            <consortium name="The Broad Institute Genomics Platform"/>
            <consortium name="The Broad Institute Genome Sequencing Center for Infectious Disease"/>
            <person name="Wu L."/>
            <person name="Ma J."/>
        </authorList>
    </citation>
    <scope>NUCLEOTIDE SEQUENCE [LARGE SCALE GENOMIC DNA]</scope>
    <source>
        <strain evidence="11">JCM 18409</strain>
    </source>
</reference>
<dbReference type="CDD" id="cd04278">
    <property type="entry name" value="ZnMc_MMP"/>
    <property type="match status" value="1"/>
</dbReference>
<dbReference type="InterPro" id="IPR036365">
    <property type="entry name" value="PGBD-like_sf"/>
</dbReference>
<dbReference type="EMBL" id="BAABKB010000028">
    <property type="protein sequence ID" value="GAA5025644.1"/>
    <property type="molecule type" value="Genomic_DNA"/>
</dbReference>
<keyword evidence="5" id="KW-0732">Signal</keyword>
<keyword evidence="4" id="KW-0479">Metal-binding</keyword>
<evidence type="ECO:0000256" key="4">
    <source>
        <dbReference type="ARBA" id="ARBA00022723"/>
    </source>
</evidence>
<evidence type="ECO:0000256" key="1">
    <source>
        <dbReference type="ARBA" id="ARBA00001947"/>
    </source>
</evidence>
<dbReference type="PANTHER" id="PTHR10201">
    <property type="entry name" value="MATRIX METALLOPROTEINASE"/>
    <property type="match status" value="1"/>
</dbReference>
<dbReference type="InterPro" id="IPR021190">
    <property type="entry name" value="Pept_M10A"/>
</dbReference>
<evidence type="ECO:0000256" key="5">
    <source>
        <dbReference type="ARBA" id="ARBA00022729"/>
    </source>
</evidence>
<evidence type="ECO:0000256" key="2">
    <source>
        <dbReference type="ARBA" id="ARBA00010370"/>
    </source>
</evidence>
<evidence type="ECO:0000256" key="6">
    <source>
        <dbReference type="ARBA" id="ARBA00022801"/>
    </source>
</evidence>
<dbReference type="Pfam" id="PF13946">
    <property type="entry name" value="DUF4214"/>
    <property type="match status" value="4"/>
</dbReference>
<dbReference type="PRINTS" id="PR00138">
    <property type="entry name" value="MATRIXIN"/>
</dbReference>
<dbReference type="InterPro" id="IPR006026">
    <property type="entry name" value="Peptidase_Metallo"/>
</dbReference>
<dbReference type="InterPro" id="IPR025282">
    <property type="entry name" value="DUF4214"/>
</dbReference>
<comment type="cofactor">
    <cofactor evidence="1">
        <name>Zn(2+)</name>
        <dbReference type="ChEBI" id="CHEBI:29105"/>
    </cofactor>
</comment>
<dbReference type="SUPFAM" id="SSF55486">
    <property type="entry name" value="Metalloproteases ('zincins'), catalytic domain"/>
    <property type="match status" value="1"/>
</dbReference>
<dbReference type="RefSeq" id="WP_345656000.1">
    <property type="nucleotide sequence ID" value="NZ_BAABKB010000028.1"/>
</dbReference>
<accession>A0ABP9JBZ1</accession>
<dbReference type="InterPro" id="IPR033739">
    <property type="entry name" value="M10A_MMP"/>
</dbReference>
<name>A0ABP9JBZ1_9ACTN</name>
<evidence type="ECO:0000256" key="7">
    <source>
        <dbReference type="ARBA" id="ARBA00022833"/>
    </source>
</evidence>
<dbReference type="SMART" id="SM00235">
    <property type="entry name" value="ZnMc"/>
    <property type="match status" value="1"/>
</dbReference>
<comment type="caution">
    <text evidence="10">The sequence shown here is derived from an EMBL/GenBank/DDBJ whole genome shotgun (WGS) entry which is preliminary data.</text>
</comment>
<dbReference type="InterPro" id="IPR001818">
    <property type="entry name" value="Pept_M10_metallopeptidase"/>
</dbReference>
<organism evidence="10 11">
    <name type="scientific">Streptomyces siamensis</name>
    <dbReference type="NCBI Taxonomy" id="1274986"/>
    <lineage>
        <taxon>Bacteria</taxon>
        <taxon>Bacillati</taxon>
        <taxon>Actinomycetota</taxon>
        <taxon>Actinomycetes</taxon>
        <taxon>Kitasatosporales</taxon>
        <taxon>Streptomycetaceae</taxon>
        <taxon>Streptomyces</taxon>
    </lineage>
</organism>
<evidence type="ECO:0000259" key="9">
    <source>
        <dbReference type="SMART" id="SM00235"/>
    </source>
</evidence>
<evidence type="ECO:0000256" key="3">
    <source>
        <dbReference type="ARBA" id="ARBA00022670"/>
    </source>
</evidence>
<dbReference type="InterPro" id="IPR038255">
    <property type="entry name" value="PBS_linker_sf"/>
</dbReference>
<evidence type="ECO:0000313" key="10">
    <source>
        <dbReference type="EMBL" id="GAA5025644.1"/>
    </source>
</evidence>
<dbReference type="InterPro" id="IPR024079">
    <property type="entry name" value="MetalloPept_cat_dom_sf"/>
</dbReference>
<evidence type="ECO:0000256" key="8">
    <source>
        <dbReference type="ARBA" id="ARBA00023049"/>
    </source>
</evidence>
<dbReference type="Proteomes" id="UP001501759">
    <property type="component" value="Unassembled WGS sequence"/>
</dbReference>
<dbReference type="Pfam" id="PF00413">
    <property type="entry name" value="Peptidase_M10"/>
    <property type="match status" value="1"/>
</dbReference>
<gene>
    <name evidence="10" type="ORF">GCM10023335_60510</name>
</gene>
<sequence>MTARSGPDPNRSLVGASASDAKLAENYLRAFGYLPEDVPLQSDSGRAAVRASQAMALLATTGDIDEATRTVFEQPRCGFPDRQGVEDPRSGKSLTSVAEFVAFGTVWDHAVITYRINNLSPDFDQNRQRALIRAAWERWAAVVPLVFQETTGAPDIEIRFARGSHGDGSPFDGPGNILAHAFFPPPNGGSLAGDAHFDEDEQWQDGVRPGGFDLFNVAVHEFGHSLGLNHTSVPNSTMNPFYPVPSTPAADDREGVRQIYRRHIWAASLYRDVLGRRFDDGGLDFWVRKLFSNSSPEQVARGFLYSLENSGRIATDLYFTLLDRAPEPAGLDHWRTQLAGGLGRQSAIVAFLDSAEYRGKYPADDAFIDSLYRRLLRRPPDAGGYRYWKDMMKGGMSRYEVARGFVLSDEYCRAYARGLYRNYLRREPEQAGWDGWTGRLKAGLNHQDAETGFVASPEYQNAVVSWW</sequence>
<dbReference type="Gene3D" id="1.10.3130.20">
    <property type="entry name" value="Phycobilisome linker domain"/>
    <property type="match status" value="1"/>
</dbReference>
<protein>
    <recommendedName>
        <fullName evidence="9">Peptidase metallopeptidase domain-containing protein</fullName>
    </recommendedName>
</protein>
<dbReference type="PANTHER" id="PTHR10201:SF291">
    <property type="entry name" value="MATRIX METALLOPROTEINASE 1, ISOFORM C-RELATED"/>
    <property type="match status" value="1"/>
</dbReference>
<keyword evidence="11" id="KW-1185">Reference proteome</keyword>
<proteinExistence type="inferred from homology"/>
<keyword evidence="6" id="KW-0378">Hydrolase</keyword>
<feature type="domain" description="Peptidase metallopeptidase" evidence="9">
    <location>
        <begin position="103"/>
        <end position="262"/>
    </location>
</feature>